<evidence type="ECO:0000313" key="2">
    <source>
        <dbReference type="Proteomes" id="UP001055117"/>
    </source>
</evidence>
<name>A0ABQ4QDA9_9HYPH</name>
<gene>
    <name evidence="1" type="ORF">AFCDBAGC_1040</name>
</gene>
<evidence type="ECO:0000313" key="1">
    <source>
        <dbReference type="EMBL" id="GJD43193.1"/>
    </source>
</evidence>
<proteinExistence type="predicted"/>
<sequence length="206" mass="22790">MNTYIRIDTPAYGSIYAVATEEEALDLFAKAAGYRDYAELAATLGKSVEEARDELVISRVTADDIVRDIVEEGIENEVMDSWKVDEIAELNGLDRGPLVAAADAMQTRRMLENYNAQCTIIAQDRVRRASSLDEVYAELLLVRRYFGADGLNKWLYDTGSGEVPTFGPAPVDVGSLISWDAERVIVRDENAPDFSICIESRLDVAA</sequence>
<reference evidence="1 2" key="1">
    <citation type="journal article" date="2021" name="Front. Microbiol.">
        <title>Comprehensive Comparative Genomics and Phenotyping of Methylobacterium Species.</title>
        <authorList>
            <person name="Alessa O."/>
            <person name="Ogura Y."/>
            <person name="Fujitani Y."/>
            <person name="Takami H."/>
            <person name="Hayashi T."/>
            <person name="Sahin N."/>
            <person name="Tani A."/>
        </authorList>
    </citation>
    <scope>NUCLEOTIDE SEQUENCE [LARGE SCALE GENOMIC DNA]</scope>
    <source>
        <strain evidence="1 2">DSM 23679</strain>
    </source>
</reference>
<comment type="caution">
    <text evidence="1">The sequence shown here is derived from an EMBL/GenBank/DDBJ whole genome shotgun (WGS) entry which is preliminary data.</text>
</comment>
<dbReference type="EMBL" id="BPQG01000010">
    <property type="protein sequence ID" value="GJD43193.1"/>
    <property type="molecule type" value="Genomic_DNA"/>
</dbReference>
<keyword evidence="2" id="KW-1185">Reference proteome</keyword>
<protein>
    <submittedName>
        <fullName evidence="1">Uncharacterized protein</fullName>
    </submittedName>
</protein>
<dbReference type="Proteomes" id="UP001055117">
    <property type="component" value="Unassembled WGS sequence"/>
</dbReference>
<dbReference type="RefSeq" id="WP_238271173.1">
    <property type="nucleotide sequence ID" value="NZ_BPQG01000010.1"/>
</dbReference>
<organism evidence="1 2">
    <name type="scientific">Methylobacterium cerastii</name>
    <dbReference type="NCBI Taxonomy" id="932741"/>
    <lineage>
        <taxon>Bacteria</taxon>
        <taxon>Pseudomonadati</taxon>
        <taxon>Pseudomonadota</taxon>
        <taxon>Alphaproteobacteria</taxon>
        <taxon>Hyphomicrobiales</taxon>
        <taxon>Methylobacteriaceae</taxon>
        <taxon>Methylobacterium</taxon>
    </lineage>
</organism>
<accession>A0ABQ4QDA9</accession>